<comment type="subcellular location">
    <subcellularLocation>
        <location evidence="5">Secreted</location>
        <location evidence="5">Extracellular space</location>
        <location evidence="5">Apoplast</location>
    </subcellularLocation>
</comment>
<keyword evidence="4" id="KW-0430">Lectin</keyword>
<reference evidence="7" key="1">
    <citation type="submission" date="2018-04" db="EMBL/GenBank/DDBJ databases">
        <title>WGS assembly of Panicum hallii.</title>
        <authorList>
            <person name="Lovell J."/>
            <person name="Jenkins J."/>
            <person name="Lowry D."/>
            <person name="Mamidi S."/>
            <person name="Sreedasyam A."/>
            <person name="Weng X."/>
            <person name="Barry K."/>
            <person name="Bonette J."/>
            <person name="Campitelli B."/>
            <person name="Daum C."/>
            <person name="Gordon S."/>
            <person name="Gould B."/>
            <person name="Lipzen A."/>
            <person name="Macqueen A."/>
            <person name="Palacio-Mejia J."/>
            <person name="Plott C."/>
            <person name="Shakirov E."/>
            <person name="Shu S."/>
            <person name="Yoshinaga Y."/>
            <person name="Zane M."/>
            <person name="Rokhsar D."/>
            <person name="Grimwood J."/>
            <person name="Schmutz J."/>
            <person name="Juenger T."/>
        </authorList>
    </citation>
    <scope>NUCLEOTIDE SEQUENCE [LARGE SCALE GENOMIC DNA]</scope>
    <source>
        <strain evidence="7">FIL2</strain>
    </source>
</reference>
<evidence type="ECO:0000256" key="2">
    <source>
        <dbReference type="ARBA" id="ARBA00011738"/>
    </source>
</evidence>
<dbReference type="GO" id="GO:0030246">
    <property type="term" value="F:carbohydrate binding"/>
    <property type="evidence" value="ECO:0007669"/>
    <property type="project" value="UniProtKB-KW"/>
</dbReference>
<comment type="similarity">
    <text evidence="1 5">Belongs to the plant dirigent protein family.</text>
</comment>
<dbReference type="InterPro" id="IPR001229">
    <property type="entry name" value="Jacalin-like_lectin_dom"/>
</dbReference>
<dbReference type="InterPro" id="IPR004265">
    <property type="entry name" value="Dirigent"/>
</dbReference>
<dbReference type="Proteomes" id="UP000243499">
    <property type="component" value="Chromosome 8"/>
</dbReference>
<evidence type="ECO:0000313" key="7">
    <source>
        <dbReference type="EMBL" id="PAN43349.1"/>
    </source>
</evidence>
<dbReference type="GO" id="GO:0009699">
    <property type="term" value="P:phenylpropanoid biosynthetic process"/>
    <property type="evidence" value="ECO:0007669"/>
    <property type="project" value="UniProtKB-ARBA"/>
</dbReference>
<organism evidence="7">
    <name type="scientific">Panicum hallii</name>
    <dbReference type="NCBI Taxonomy" id="206008"/>
    <lineage>
        <taxon>Eukaryota</taxon>
        <taxon>Viridiplantae</taxon>
        <taxon>Streptophyta</taxon>
        <taxon>Embryophyta</taxon>
        <taxon>Tracheophyta</taxon>
        <taxon>Spermatophyta</taxon>
        <taxon>Magnoliopsida</taxon>
        <taxon>Liliopsida</taxon>
        <taxon>Poales</taxon>
        <taxon>Poaceae</taxon>
        <taxon>PACMAD clade</taxon>
        <taxon>Panicoideae</taxon>
        <taxon>Panicodae</taxon>
        <taxon>Paniceae</taxon>
        <taxon>Panicinae</taxon>
        <taxon>Panicum</taxon>
        <taxon>Panicum sect. Panicum</taxon>
    </lineage>
</organism>
<dbReference type="EMBL" id="CM008053">
    <property type="protein sequence ID" value="PAN43349.1"/>
    <property type="molecule type" value="Genomic_DNA"/>
</dbReference>
<evidence type="ECO:0000256" key="1">
    <source>
        <dbReference type="ARBA" id="ARBA00010746"/>
    </source>
</evidence>
<dbReference type="Gramene" id="PAN43349">
    <property type="protein sequence ID" value="PAN43349"/>
    <property type="gene ID" value="PAHAL_8G230000"/>
</dbReference>
<dbReference type="SMART" id="SM00915">
    <property type="entry name" value="Jacalin"/>
    <property type="match status" value="1"/>
</dbReference>
<evidence type="ECO:0000256" key="5">
    <source>
        <dbReference type="RuleBase" id="RU363099"/>
    </source>
</evidence>
<dbReference type="InterPro" id="IPR033734">
    <property type="entry name" value="Jacalin-like_lectin_dom_plant"/>
</dbReference>
<dbReference type="PANTHER" id="PTHR46506">
    <property type="entry name" value="OS05G0143600 PROTEIN"/>
    <property type="match status" value="1"/>
</dbReference>
<comment type="subunit">
    <text evidence="2 5">Homodimer.</text>
</comment>
<dbReference type="AlphaFoldDB" id="A0A2S3IF64"/>
<dbReference type="InterPro" id="IPR036404">
    <property type="entry name" value="Jacalin-like_lectin_dom_sf"/>
</dbReference>
<comment type="function">
    <text evidence="5">Dirigent proteins impart stereoselectivity on the phenoxy radical-coupling reaction, yielding optically active lignans from two molecules of coniferyl alcohol in the biosynthesis of lignans, flavonolignans, and alkaloids and thus plays a central role in plant secondary metabolism.</text>
</comment>
<dbReference type="CDD" id="cd09612">
    <property type="entry name" value="Jacalin"/>
    <property type="match status" value="1"/>
</dbReference>
<protein>
    <recommendedName>
        <fullName evidence="5">Dirigent protein</fullName>
    </recommendedName>
</protein>
<sequence>MAATNPSYYQSGVCQEIMQKEHLFHLYMFQQLEGTPDANQKVVVNPGLPMMFGVVAASDWVIRDGLATDSNLVARARGMHLGSGKAEQNWLMCCSISFTDTRFKGSSLKVLGDFAVGGDGYGLDGEWAIVGGTGEFARANGVVRAKEIGDWRRNNGRTWELHISAFCPCISKVTKMGPWGGNGGTACDIPEPPRSLQAVTIRSGEVINSIAFSYTDRTGQNRTAGPWGGDGALTATITLAPSETIKQVLGTTGTVGGVTVVTSLTLVSNIRTYGPFGRANGSAFSSQVPDNKTVVGFHARAGAAVDAIGVYVA</sequence>
<accession>A0A2S3IF64</accession>
<keyword evidence="3 5" id="KW-0964">Secreted</keyword>
<dbReference type="Pfam" id="PF03018">
    <property type="entry name" value="Dirigent"/>
    <property type="match status" value="1"/>
</dbReference>
<name>A0A2S3IF64_9POAL</name>
<feature type="domain" description="Jacalin-type lectin" evidence="6">
    <location>
        <begin position="173"/>
        <end position="313"/>
    </location>
</feature>
<evidence type="ECO:0000259" key="6">
    <source>
        <dbReference type="PROSITE" id="PS51752"/>
    </source>
</evidence>
<dbReference type="GO" id="GO:0048046">
    <property type="term" value="C:apoplast"/>
    <property type="evidence" value="ECO:0007669"/>
    <property type="project" value="UniProtKB-SubCell"/>
</dbReference>
<evidence type="ECO:0000256" key="3">
    <source>
        <dbReference type="ARBA" id="ARBA00022525"/>
    </source>
</evidence>
<gene>
    <name evidence="7" type="ORF">PAHAL_8G230000</name>
</gene>
<proteinExistence type="inferred from homology"/>
<evidence type="ECO:0000256" key="4">
    <source>
        <dbReference type="ARBA" id="ARBA00022734"/>
    </source>
</evidence>
<dbReference type="Gene3D" id="2.100.10.30">
    <property type="entry name" value="Jacalin-like lectin domain"/>
    <property type="match status" value="1"/>
</dbReference>
<dbReference type="Pfam" id="PF01419">
    <property type="entry name" value="Jacalin"/>
    <property type="match status" value="1"/>
</dbReference>
<dbReference type="InterPro" id="IPR044859">
    <property type="entry name" value="Allene_oxi_cyc_Dirigent"/>
</dbReference>
<dbReference type="PROSITE" id="PS51752">
    <property type="entry name" value="JACALIN_LECTIN"/>
    <property type="match status" value="1"/>
</dbReference>
<dbReference type="SUPFAM" id="SSF51101">
    <property type="entry name" value="Mannose-binding lectins"/>
    <property type="match status" value="1"/>
</dbReference>
<dbReference type="Gene3D" id="2.40.480.10">
    <property type="entry name" value="Allene oxide cyclase-like"/>
    <property type="match status" value="1"/>
</dbReference>
<keyword evidence="5" id="KW-0052">Apoplast</keyword>